<dbReference type="GO" id="GO:0003677">
    <property type="term" value="F:DNA binding"/>
    <property type="evidence" value="ECO:0007669"/>
    <property type="project" value="InterPro"/>
</dbReference>
<dbReference type="Gramene" id="PRQ50951">
    <property type="protein sequence ID" value="PRQ50951"/>
    <property type="gene ID" value="RchiOBHm_Chr2g0138901"/>
</dbReference>
<evidence type="ECO:0000256" key="9">
    <source>
        <dbReference type="SAM" id="MobiDB-lite"/>
    </source>
</evidence>
<dbReference type="InterPro" id="IPR003656">
    <property type="entry name" value="Znf_BED"/>
</dbReference>
<dbReference type="STRING" id="74649.A0A2P6RX07"/>
<feature type="compositionally biased region" description="Polar residues" evidence="9">
    <location>
        <begin position="56"/>
        <end position="66"/>
    </location>
</feature>
<evidence type="ECO:0000256" key="2">
    <source>
        <dbReference type="ARBA" id="ARBA00022723"/>
    </source>
</evidence>
<dbReference type="Proteomes" id="UP000238479">
    <property type="component" value="Chromosome 2"/>
</dbReference>
<protein>
    <submittedName>
        <fullName evidence="11">Putative transcription factor/ chromatin remodeling BED-type(Zn) family</fullName>
    </submittedName>
</protein>
<name>A0A2P6RX07_ROSCH</name>
<gene>
    <name evidence="11" type="ORF">RchiOBHm_Chr2g0138901</name>
</gene>
<evidence type="ECO:0000313" key="12">
    <source>
        <dbReference type="Proteomes" id="UP000238479"/>
    </source>
</evidence>
<evidence type="ECO:0000256" key="8">
    <source>
        <dbReference type="PROSITE-ProRule" id="PRU00027"/>
    </source>
</evidence>
<feature type="compositionally biased region" description="Pro residues" evidence="9">
    <location>
        <begin position="69"/>
        <end position="83"/>
    </location>
</feature>
<keyword evidence="3 8" id="KW-0863">Zinc-finger</keyword>
<keyword evidence="6" id="KW-0804">Transcription</keyword>
<dbReference type="PANTHER" id="PTHR46481:SF10">
    <property type="entry name" value="ZINC FINGER BED DOMAIN-CONTAINING PROTEIN 39"/>
    <property type="match status" value="1"/>
</dbReference>
<keyword evidence="4" id="KW-0862">Zinc</keyword>
<comment type="subcellular location">
    <subcellularLocation>
        <location evidence="1">Nucleus</location>
    </subcellularLocation>
</comment>
<feature type="domain" description="BED-type" evidence="10">
    <location>
        <begin position="94"/>
        <end position="155"/>
    </location>
</feature>
<dbReference type="SMART" id="SM00614">
    <property type="entry name" value="ZnF_BED"/>
    <property type="match status" value="1"/>
</dbReference>
<dbReference type="InterPro" id="IPR052035">
    <property type="entry name" value="ZnF_BED_domain_contain"/>
</dbReference>
<dbReference type="EMBL" id="PDCK01000040">
    <property type="protein sequence ID" value="PRQ50951.1"/>
    <property type="molecule type" value="Genomic_DNA"/>
</dbReference>
<evidence type="ECO:0000313" key="11">
    <source>
        <dbReference type="EMBL" id="PRQ50951.1"/>
    </source>
</evidence>
<evidence type="ECO:0000256" key="3">
    <source>
        <dbReference type="ARBA" id="ARBA00022771"/>
    </source>
</evidence>
<evidence type="ECO:0000256" key="1">
    <source>
        <dbReference type="ARBA" id="ARBA00004123"/>
    </source>
</evidence>
<accession>A0A2P6RX07</accession>
<evidence type="ECO:0000259" key="10">
    <source>
        <dbReference type="PROSITE" id="PS50808"/>
    </source>
</evidence>
<comment type="caution">
    <text evidence="11">The sequence shown here is derived from an EMBL/GenBank/DDBJ whole genome shotgun (WGS) entry which is preliminary data.</text>
</comment>
<dbReference type="GO" id="GO:0005634">
    <property type="term" value="C:nucleus"/>
    <property type="evidence" value="ECO:0007669"/>
    <property type="project" value="UniProtKB-SubCell"/>
</dbReference>
<dbReference type="PROSITE" id="PS50808">
    <property type="entry name" value="ZF_BED"/>
    <property type="match status" value="1"/>
</dbReference>
<keyword evidence="7" id="KW-0539">Nucleus</keyword>
<dbReference type="PANTHER" id="PTHR46481">
    <property type="entry name" value="ZINC FINGER BED DOMAIN-CONTAINING PROTEIN 4"/>
    <property type="match status" value="1"/>
</dbReference>
<organism evidence="11 12">
    <name type="scientific">Rosa chinensis</name>
    <name type="common">China rose</name>
    <dbReference type="NCBI Taxonomy" id="74649"/>
    <lineage>
        <taxon>Eukaryota</taxon>
        <taxon>Viridiplantae</taxon>
        <taxon>Streptophyta</taxon>
        <taxon>Embryophyta</taxon>
        <taxon>Tracheophyta</taxon>
        <taxon>Spermatophyta</taxon>
        <taxon>Magnoliopsida</taxon>
        <taxon>eudicotyledons</taxon>
        <taxon>Gunneridae</taxon>
        <taxon>Pentapetalae</taxon>
        <taxon>rosids</taxon>
        <taxon>fabids</taxon>
        <taxon>Rosales</taxon>
        <taxon>Rosaceae</taxon>
        <taxon>Rosoideae</taxon>
        <taxon>Rosoideae incertae sedis</taxon>
        <taxon>Rosa</taxon>
    </lineage>
</organism>
<dbReference type="SUPFAM" id="SSF140996">
    <property type="entry name" value="Hermes dimerisation domain"/>
    <property type="match status" value="1"/>
</dbReference>
<evidence type="ECO:0000256" key="5">
    <source>
        <dbReference type="ARBA" id="ARBA00023015"/>
    </source>
</evidence>
<dbReference type="GO" id="GO:0008270">
    <property type="term" value="F:zinc ion binding"/>
    <property type="evidence" value="ECO:0007669"/>
    <property type="project" value="UniProtKB-KW"/>
</dbReference>
<keyword evidence="5" id="KW-0805">Transcription regulation</keyword>
<dbReference type="Pfam" id="PF02892">
    <property type="entry name" value="zf-BED"/>
    <property type="match status" value="1"/>
</dbReference>
<sequence>MIVSLFGIAFNHRLSVGEMPLFDLFEYNLTSFEYNLTIKSDIMEEISSTPISTPTATVDSSIGTTNSPSPTPVPQSLPPLPPLPEDDDGTSKRKNSSIVWQHFEKMKNPDGSWVKPARSKCKYCPQTYASCSRSNGTSAMRTHVMFQCRKSPIYVPNKKQKFLTFDSAESGGKLISVAYDKTTSKLACAKMVVRDELPFSFVENEGFKEFMKVTQPLFKSPSRRTIARDILKLYEAERERIRGWISVNQQRLSLTTDTWTSGFRLHERENRKLESVGVGR</sequence>
<proteinExistence type="predicted"/>
<dbReference type="SUPFAM" id="SSF57667">
    <property type="entry name" value="beta-beta-alpha zinc fingers"/>
    <property type="match status" value="1"/>
</dbReference>
<dbReference type="Gene3D" id="1.10.10.1070">
    <property type="entry name" value="Zinc finger, BED domain-containing"/>
    <property type="match status" value="1"/>
</dbReference>
<keyword evidence="12" id="KW-1185">Reference proteome</keyword>
<dbReference type="AlphaFoldDB" id="A0A2P6RX07"/>
<evidence type="ECO:0000256" key="7">
    <source>
        <dbReference type="ARBA" id="ARBA00023242"/>
    </source>
</evidence>
<reference evidence="11 12" key="1">
    <citation type="journal article" date="2018" name="Nat. Genet.">
        <title>The Rosa genome provides new insights in the design of modern roses.</title>
        <authorList>
            <person name="Bendahmane M."/>
        </authorList>
    </citation>
    <scope>NUCLEOTIDE SEQUENCE [LARGE SCALE GENOMIC DNA]</scope>
    <source>
        <strain evidence="12">cv. Old Blush</strain>
    </source>
</reference>
<dbReference type="InterPro" id="IPR036236">
    <property type="entry name" value="Znf_C2H2_sf"/>
</dbReference>
<evidence type="ECO:0000256" key="6">
    <source>
        <dbReference type="ARBA" id="ARBA00023163"/>
    </source>
</evidence>
<evidence type="ECO:0000256" key="4">
    <source>
        <dbReference type="ARBA" id="ARBA00022833"/>
    </source>
</evidence>
<feature type="region of interest" description="Disordered" evidence="9">
    <location>
        <begin position="51"/>
        <end position="94"/>
    </location>
</feature>
<dbReference type="OMA" id="CSHRICL"/>
<dbReference type="GO" id="GO:0009791">
    <property type="term" value="P:post-embryonic development"/>
    <property type="evidence" value="ECO:0007669"/>
    <property type="project" value="UniProtKB-ARBA"/>
</dbReference>
<keyword evidence="2" id="KW-0479">Metal-binding</keyword>